<gene>
    <name evidence="1" type="ORF">ORQ98_03330</name>
</gene>
<reference evidence="1 2" key="1">
    <citation type="submission" date="2022-11" db="EMBL/GenBank/DDBJ databases">
        <title>Spartinivicinus poritis sp. nov., isolated from scleractinian coral Porites lutea.</title>
        <authorList>
            <person name="Zhang G."/>
            <person name="Cai L."/>
            <person name="Wei Q."/>
        </authorList>
    </citation>
    <scope>NUCLEOTIDE SEQUENCE [LARGE SCALE GENOMIC DNA]</scope>
    <source>
        <strain evidence="1 2">A2-2</strain>
    </source>
</reference>
<keyword evidence="2" id="KW-1185">Reference proteome</keyword>
<sequence>MSTTLEVAIAEFNWSLLNTMHPSQLAVFEQEPWWQTIAVDHRFTAIVDQYLLNSLALSQCPDYDFQQPLKRIALLDHENIQQWLLAIGVTLHSHTIKQTIWRQQQLLIKEQIGEQWYQFALTNGLFLYHQPIASVDQWLTELTINENYCEQLLIVGLAVWKACLEHSTDGWWQRLQLKLPINLALEKVSPFPELGEPLITLNKMLEKLIHQVCPHVFDH</sequence>
<dbReference type="Proteomes" id="UP001528823">
    <property type="component" value="Unassembled WGS sequence"/>
</dbReference>
<evidence type="ECO:0000313" key="1">
    <source>
        <dbReference type="EMBL" id="MDE1460997.1"/>
    </source>
</evidence>
<organism evidence="1 2">
    <name type="scientific">Spartinivicinus poritis</name>
    <dbReference type="NCBI Taxonomy" id="2994640"/>
    <lineage>
        <taxon>Bacteria</taxon>
        <taxon>Pseudomonadati</taxon>
        <taxon>Pseudomonadota</taxon>
        <taxon>Gammaproteobacteria</taxon>
        <taxon>Oceanospirillales</taxon>
        <taxon>Zooshikellaceae</taxon>
        <taxon>Spartinivicinus</taxon>
    </lineage>
</organism>
<proteinExistence type="predicted"/>
<accession>A0ABT5U3V7</accession>
<dbReference type="RefSeq" id="WP_274687366.1">
    <property type="nucleotide sequence ID" value="NZ_JAPMOU010000003.1"/>
</dbReference>
<comment type="caution">
    <text evidence="1">The sequence shown here is derived from an EMBL/GenBank/DDBJ whole genome shotgun (WGS) entry which is preliminary data.</text>
</comment>
<dbReference type="InterPro" id="IPR009510">
    <property type="entry name" value="T3SS_K"/>
</dbReference>
<dbReference type="Pfam" id="PF06578">
    <property type="entry name" value="YscK"/>
    <property type="match status" value="1"/>
</dbReference>
<dbReference type="EMBL" id="JAPMOU010000003">
    <property type="protein sequence ID" value="MDE1460997.1"/>
    <property type="molecule type" value="Genomic_DNA"/>
</dbReference>
<evidence type="ECO:0000313" key="2">
    <source>
        <dbReference type="Proteomes" id="UP001528823"/>
    </source>
</evidence>
<name>A0ABT5U3V7_9GAMM</name>
<protein>
    <submittedName>
        <fullName evidence="1">SctK family type III secretion system sorting platform protein</fullName>
    </submittedName>
</protein>